<dbReference type="KEGG" id="mph:MLP_00630"/>
<gene>
    <name evidence="3" type="ordered locus">MLP_00630</name>
</gene>
<dbReference type="RefSeq" id="WP_013860966.1">
    <property type="nucleotide sequence ID" value="NC_015635.1"/>
</dbReference>
<evidence type="ECO:0000313" key="4">
    <source>
        <dbReference type="Proteomes" id="UP000007947"/>
    </source>
</evidence>
<dbReference type="HOGENOM" id="CLU_009955_0_0_11"/>
<feature type="region of interest" description="Disordered" evidence="1">
    <location>
        <begin position="1"/>
        <end position="39"/>
    </location>
</feature>
<dbReference type="OrthoDB" id="9761935at2"/>
<dbReference type="InterPro" id="IPR024983">
    <property type="entry name" value="CHAT_dom"/>
</dbReference>
<dbReference type="SUPFAM" id="SSF48452">
    <property type="entry name" value="TPR-like"/>
    <property type="match status" value="1"/>
</dbReference>
<organism evidence="3 4">
    <name type="scientific">Microlunatus phosphovorus (strain ATCC 700054 / DSM 10555 / JCM 9379 / NBRC 101784 / NCIMB 13414 / VKM Ac-1990 / NM-1)</name>
    <dbReference type="NCBI Taxonomy" id="1032480"/>
    <lineage>
        <taxon>Bacteria</taxon>
        <taxon>Bacillati</taxon>
        <taxon>Actinomycetota</taxon>
        <taxon>Actinomycetes</taxon>
        <taxon>Propionibacteriales</taxon>
        <taxon>Propionibacteriaceae</taxon>
        <taxon>Microlunatus</taxon>
    </lineage>
</organism>
<dbReference type="EMBL" id="AP012204">
    <property type="protein sequence ID" value="BAK33077.1"/>
    <property type="molecule type" value="Genomic_DNA"/>
</dbReference>
<evidence type="ECO:0000259" key="2">
    <source>
        <dbReference type="Pfam" id="PF12770"/>
    </source>
</evidence>
<accession>F5XGH0</accession>
<dbReference type="InterPro" id="IPR011990">
    <property type="entry name" value="TPR-like_helical_dom_sf"/>
</dbReference>
<protein>
    <recommendedName>
        <fullName evidence="2">CHAT domain-containing protein</fullName>
    </recommendedName>
</protein>
<dbReference type="eggNOG" id="COG2909">
    <property type="taxonomic scope" value="Bacteria"/>
</dbReference>
<dbReference type="Proteomes" id="UP000007947">
    <property type="component" value="Chromosome"/>
</dbReference>
<evidence type="ECO:0000313" key="3">
    <source>
        <dbReference type="EMBL" id="BAK33077.1"/>
    </source>
</evidence>
<dbReference type="Gene3D" id="1.25.40.10">
    <property type="entry name" value="Tetratricopeptide repeat domain"/>
    <property type="match status" value="1"/>
</dbReference>
<name>F5XGH0_MICPN</name>
<proteinExistence type="predicted"/>
<feature type="domain" description="CHAT" evidence="2">
    <location>
        <begin position="674"/>
        <end position="903"/>
    </location>
</feature>
<dbReference type="AlphaFoldDB" id="F5XGH0"/>
<feature type="compositionally biased region" description="Basic and acidic residues" evidence="1">
    <location>
        <begin position="1"/>
        <end position="13"/>
    </location>
</feature>
<sequence length="940" mass="99583">MTKLGVVDDRSAEGNRSTSPALSAGVGVPVADSESPREQAQTALTLATVDPERAIVASAHAEAAARDAQDWAAVSVACRARGVADVQLRNLDSAVAQLRAAIAAARRAGDPELAGEARMSLGPALLLRGQPTQGLSAVKQAIGELQGLPAARARVQRSAMLELLGRLDESLADLRSALPVLRRAGDAEWEVRALSNRSSVYAARRQFRLAEADLIRTWELCDQQGLGLAAAYAEQNLGCVKAARGDVPAALDWLARAGERYAALGVEVGSLRVDRATTLLGVRLLDEARGAAEEAVAILQAQHRVVEVPEAQLILSTVALLQGDNDVAFEAASAATIGFRKLGRLEWLPLARFARLQAQLAPPQGLDWGPVIVDPPAVPAARIRTVADQLEQAGWTVPALEARVVAAMTALREGRQRAARRDLERAAAARRSGPAEVRARAWVAEALLREAEGSRGGAKRALRASVRIVDEHSLSLGAVELRAHVSMHRNAPAQVGLRLALEDHDVAAVHWWGERQRASAELGRPALPPVDPGLARLLEELRATMTEIAEARVAGRSTHTLVTQQTQLERSVRDFARRHPWAGARTAAIPSLGELAAELGRSCLVEYVDHGPDLAAVTMVDGRARLHRLGPSAEVRNILRHLPFAMRRMVQSVGDRRPETAMAVVDNAAEVFERRLLTPIAKVFGDRPLLVVPTGWLQGLPWSLPPSCRGRPVTVAPSATLWQTARNRPRPRTGSVLAIAGPQLPGALTEAQAVAALYPGATLLTGAEASAARVGGMIGAVAICHLAAHGSVRPDNPLFSSLLLADGPFTVFDLEQVGATPRHVVLAACESGVSKVTPGQEILGLTATLLSRQTATVVAPVISIDDAETTSLMVGYHRRLRSGRVPAQALAETQQDALTDADPRLRATAAAFICLGVGDQLPGGSGLEMDAGHAQDCLGP</sequence>
<keyword evidence="4" id="KW-1185">Reference proteome</keyword>
<dbReference type="STRING" id="1032480.MLP_00630"/>
<dbReference type="eggNOG" id="COG4995">
    <property type="taxonomic scope" value="Bacteria"/>
</dbReference>
<dbReference type="Pfam" id="PF12770">
    <property type="entry name" value="CHAT"/>
    <property type="match status" value="1"/>
</dbReference>
<evidence type="ECO:0000256" key="1">
    <source>
        <dbReference type="SAM" id="MobiDB-lite"/>
    </source>
</evidence>
<reference evidence="3 4" key="1">
    <citation type="submission" date="2011-05" db="EMBL/GenBank/DDBJ databases">
        <title>Whole genome sequence of Microlunatus phosphovorus NM-1.</title>
        <authorList>
            <person name="Hosoyama A."/>
            <person name="Sasaki K."/>
            <person name="Harada T."/>
            <person name="Igarashi R."/>
            <person name="Kawakoshi A."/>
            <person name="Sasagawa M."/>
            <person name="Fukada J."/>
            <person name="Nakamura S."/>
            <person name="Katano Y."/>
            <person name="Hanada S."/>
            <person name="Kamagata Y."/>
            <person name="Nakamura N."/>
            <person name="Yamazaki S."/>
            <person name="Fujita N."/>
        </authorList>
    </citation>
    <scope>NUCLEOTIDE SEQUENCE [LARGE SCALE GENOMIC DNA]</scope>
    <source>
        <strain evidence="4">ATCC 700054 / DSM 10555 / JCM 9379 / NBRC 101784 / NCIMB 13414 / VKM Ac-1990 / NM-1</strain>
    </source>
</reference>